<name>A0A495FL85_9MICC</name>
<organism evidence="2 3">
    <name type="scientific">Arthrobacter oryzae</name>
    <dbReference type="NCBI Taxonomy" id="409290"/>
    <lineage>
        <taxon>Bacteria</taxon>
        <taxon>Bacillati</taxon>
        <taxon>Actinomycetota</taxon>
        <taxon>Actinomycetes</taxon>
        <taxon>Micrococcales</taxon>
        <taxon>Micrococcaceae</taxon>
        <taxon>Arthrobacter</taxon>
    </lineage>
</organism>
<dbReference type="EMBL" id="RBIR01000001">
    <property type="protein sequence ID" value="RKR30014.1"/>
    <property type="molecule type" value="Genomic_DNA"/>
</dbReference>
<dbReference type="Proteomes" id="UP000276055">
    <property type="component" value="Unassembled WGS sequence"/>
</dbReference>
<evidence type="ECO:0000256" key="1">
    <source>
        <dbReference type="SAM" id="MobiDB-lite"/>
    </source>
</evidence>
<accession>A0A495FL85</accession>
<reference evidence="2 3" key="1">
    <citation type="submission" date="2018-10" db="EMBL/GenBank/DDBJ databases">
        <title>Genomic Encyclopedia of Type Strains, Phase IV (KMG-IV): sequencing the most valuable type-strain genomes for metagenomic binning, comparative biology and taxonomic classification.</title>
        <authorList>
            <person name="Goeker M."/>
        </authorList>
    </citation>
    <scope>NUCLEOTIDE SEQUENCE [LARGE SCALE GENOMIC DNA]</scope>
    <source>
        <strain evidence="2 3">DSM 25586</strain>
    </source>
</reference>
<feature type="compositionally biased region" description="Polar residues" evidence="1">
    <location>
        <begin position="38"/>
        <end position="54"/>
    </location>
</feature>
<comment type="caution">
    <text evidence="2">The sequence shown here is derived from an EMBL/GenBank/DDBJ whole genome shotgun (WGS) entry which is preliminary data.</text>
</comment>
<feature type="compositionally biased region" description="Low complexity" evidence="1">
    <location>
        <begin position="19"/>
        <end position="37"/>
    </location>
</feature>
<evidence type="ECO:0000313" key="2">
    <source>
        <dbReference type="EMBL" id="RKR30014.1"/>
    </source>
</evidence>
<feature type="region of interest" description="Disordered" evidence="1">
    <location>
        <begin position="1"/>
        <end position="71"/>
    </location>
</feature>
<evidence type="ECO:0000313" key="3">
    <source>
        <dbReference type="Proteomes" id="UP000276055"/>
    </source>
</evidence>
<proteinExistence type="predicted"/>
<gene>
    <name evidence="2" type="ORF">C8D78_0333</name>
</gene>
<dbReference type="AlphaFoldDB" id="A0A495FL85"/>
<sequence>MRGLFRARVTGNDGGMAVRPRAPTTVPANTTVPAITAGTENTAPQANTAPSATTVLGPPGLGHGAPGPPGPGPEHCALYSPGAMFSWPELQAMASDGLLTQLYQRGYLPPGVVASPQLRARAASLAVAPAIRQRVVAGRMTAAWIYGCAAEPDRLALLVDANRRISSLRSMRGCTFHEVRLGPLDVVSMGGLMVSSPLRTAVDVALHVEQERAVPALRALLARPELGVRLRLLRLAIDASPRLPYKRAALAKLAAIRPRPGDPAAAG</sequence>
<protein>
    <submittedName>
        <fullName evidence="2">Transcriptional regulator with AbiEi antitoxin domain of type IV toxin-antitoxin system</fullName>
    </submittedName>
</protein>